<proteinExistence type="predicted"/>
<feature type="region of interest" description="Disordered" evidence="1">
    <location>
        <begin position="1"/>
        <end position="22"/>
    </location>
</feature>
<accession>D8LU08</accession>
<dbReference type="InParanoid" id="D8LU08"/>
<feature type="compositionally biased region" description="Acidic residues" evidence="1">
    <location>
        <begin position="517"/>
        <end position="529"/>
    </location>
</feature>
<dbReference type="EMBL" id="FN649757">
    <property type="protein sequence ID" value="CBN75398.1"/>
    <property type="molecule type" value="Genomic_DNA"/>
</dbReference>
<evidence type="ECO:0000256" key="1">
    <source>
        <dbReference type="SAM" id="MobiDB-lite"/>
    </source>
</evidence>
<evidence type="ECO:0000313" key="2">
    <source>
        <dbReference type="EMBL" id="CBN75398.1"/>
    </source>
</evidence>
<dbReference type="Proteomes" id="UP000002630">
    <property type="component" value="Linkage Group LG32"/>
</dbReference>
<feature type="compositionally biased region" description="Polar residues" evidence="1">
    <location>
        <begin position="1"/>
        <end position="18"/>
    </location>
</feature>
<feature type="region of interest" description="Disordered" evidence="1">
    <location>
        <begin position="490"/>
        <end position="529"/>
    </location>
</feature>
<feature type="compositionally biased region" description="Basic and acidic residues" evidence="1">
    <location>
        <begin position="73"/>
        <end position="88"/>
    </location>
</feature>
<feature type="compositionally biased region" description="Basic and acidic residues" evidence="1">
    <location>
        <begin position="499"/>
        <end position="512"/>
    </location>
</feature>
<sequence length="543" mass="58961">MRETSTVQPNSGGNSSYGRQGHGTCLRPTLFGMRRSCSECGRKKKRRCVKSRSPCKFSKRRWHLPKPPQQEGRPQRLHGDGTHGREPLLKATPPGEFATSGLLPMKRFRLSASPAIGLVGMQENTFLTDFFGCVGFLPLTTQRHIRETMVKMMASPASRRQSAAGTDCDEAPELNLLMGPSTCIFWCAVALGALVSKYSELAQKALATSYPGPADLEVGKAWAILAYLYGFMGNLGFAEIVKHKDIANSSCGQWEKKSFCAQEQATPQLKEAATEVELYQYVAQSFRAFEQTVHVTASINSATAGDHLCQAASDGRSDTLLQSDHVLLPGEVANAMGTVSASGNFLDFEPLEEAVDRPSVRGGIGSLQVNSTLVFKKAAKGDVHGALKRVGRCVQIFERYPGLCRSMIGCHLAHMMLVSLAAIGDPRAQAMYDRLRESYNSCRPSGSRLVPPLEEWHGVVAFCDDVYCRAIDLFAHKLKAFSAPPVNSIDAPVETEGADADRAKGETAHEGISDGGGVEEDTEDDSIGAEDWLDVTYSMLDAL</sequence>
<reference evidence="2 3" key="1">
    <citation type="journal article" date="2010" name="Nature">
        <title>The Ectocarpus genome and the independent evolution of multicellularity in brown algae.</title>
        <authorList>
            <person name="Cock J.M."/>
            <person name="Sterck L."/>
            <person name="Rouze P."/>
            <person name="Scornet D."/>
            <person name="Allen A.E."/>
            <person name="Amoutzias G."/>
            <person name="Anthouard V."/>
            <person name="Artiguenave F."/>
            <person name="Aury J.M."/>
            <person name="Badger J.H."/>
            <person name="Beszteri B."/>
            <person name="Billiau K."/>
            <person name="Bonnet E."/>
            <person name="Bothwell J.H."/>
            <person name="Bowler C."/>
            <person name="Boyen C."/>
            <person name="Brownlee C."/>
            <person name="Carrano C.J."/>
            <person name="Charrier B."/>
            <person name="Cho G.Y."/>
            <person name="Coelho S.M."/>
            <person name="Collen J."/>
            <person name="Corre E."/>
            <person name="Da Silva C."/>
            <person name="Delage L."/>
            <person name="Delaroque N."/>
            <person name="Dittami S.M."/>
            <person name="Doulbeau S."/>
            <person name="Elias M."/>
            <person name="Farnham G."/>
            <person name="Gachon C.M."/>
            <person name="Gschloessl B."/>
            <person name="Heesch S."/>
            <person name="Jabbari K."/>
            <person name="Jubin C."/>
            <person name="Kawai H."/>
            <person name="Kimura K."/>
            <person name="Kloareg B."/>
            <person name="Kupper F.C."/>
            <person name="Lang D."/>
            <person name="Le Bail A."/>
            <person name="Leblanc C."/>
            <person name="Lerouge P."/>
            <person name="Lohr M."/>
            <person name="Lopez P.J."/>
            <person name="Martens C."/>
            <person name="Maumus F."/>
            <person name="Michel G."/>
            <person name="Miranda-Saavedra D."/>
            <person name="Morales J."/>
            <person name="Moreau H."/>
            <person name="Motomura T."/>
            <person name="Nagasato C."/>
            <person name="Napoli C.A."/>
            <person name="Nelson D.R."/>
            <person name="Nyvall-Collen P."/>
            <person name="Peters A.F."/>
            <person name="Pommier C."/>
            <person name="Potin P."/>
            <person name="Poulain J."/>
            <person name="Quesneville H."/>
            <person name="Read B."/>
            <person name="Rensing S.A."/>
            <person name="Ritter A."/>
            <person name="Rousvoal S."/>
            <person name="Samanta M."/>
            <person name="Samson G."/>
            <person name="Schroeder D.C."/>
            <person name="Segurens B."/>
            <person name="Strittmatter M."/>
            <person name="Tonon T."/>
            <person name="Tregear J.W."/>
            <person name="Valentin K."/>
            <person name="von Dassow P."/>
            <person name="Yamagishi T."/>
            <person name="Van de Peer Y."/>
            <person name="Wincker P."/>
        </authorList>
    </citation>
    <scope>NUCLEOTIDE SEQUENCE [LARGE SCALE GENOMIC DNA]</scope>
    <source>
        <strain evidence="3">Ec32 / CCAP1310/4</strain>
    </source>
</reference>
<dbReference type="AlphaFoldDB" id="D8LU08"/>
<name>D8LU08_ECTSI</name>
<keyword evidence="3" id="KW-1185">Reference proteome</keyword>
<dbReference type="OrthoDB" id="10383470at2759"/>
<feature type="region of interest" description="Disordered" evidence="1">
    <location>
        <begin position="59"/>
        <end position="95"/>
    </location>
</feature>
<gene>
    <name evidence="2" type="ORF">Esi_0093_0010</name>
</gene>
<evidence type="ECO:0000313" key="3">
    <source>
        <dbReference type="Proteomes" id="UP000002630"/>
    </source>
</evidence>
<organism evidence="2 3">
    <name type="scientific">Ectocarpus siliculosus</name>
    <name type="common">Brown alga</name>
    <name type="synonym">Conferva siliculosa</name>
    <dbReference type="NCBI Taxonomy" id="2880"/>
    <lineage>
        <taxon>Eukaryota</taxon>
        <taxon>Sar</taxon>
        <taxon>Stramenopiles</taxon>
        <taxon>Ochrophyta</taxon>
        <taxon>PX clade</taxon>
        <taxon>Phaeophyceae</taxon>
        <taxon>Ectocarpales</taxon>
        <taxon>Ectocarpaceae</taxon>
        <taxon>Ectocarpus</taxon>
    </lineage>
</organism>
<dbReference type="EMBL" id="FN649171">
    <property type="protein sequence ID" value="CBN75398.1"/>
    <property type="molecule type" value="Genomic_DNA"/>
</dbReference>
<protein>
    <submittedName>
        <fullName evidence="2">Uncharacterized protein</fullName>
    </submittedName>
</protein>